<feature type="compositionally biased region" description="Basic and acidic residues" evidence="1">
    <location>
        <begin position="318"/>
        <end position="327"/>
    </location>
</feature>
<keyword evidence="2" id="KW-0812">Transmembrane</keyword>
<feature type="region of interest" description="Disordered" evidence="1">
    <location>
        <begin position="318"/>
        <end position="343"/>
    </location>
</feature>
<sequence length="343" mass="37587">MLKTLDILLGMSVIMLIASMAVTVLTQFVSGLVNLRGKNLARGLSDLLQQIDPNLQRRIAEEIARSVLTHPMISSVGQRLGDTLHREEFVKLLMDFAADEVPQNHAHPLSDEAKQLLLCLLAQNGIDNPKETADRVRGHALRLELSNPELADNVRHGIALLTQANSRLLGKINGWFDQTIDRVSGRFTASSRAVSLACSIIVVAAIQLDSLDIINRLSMDDQLRAALISKAFAMEQTPAASGQQPALNIDVVKTELNTLQKLGVIDVINSSEDWCRHWQRVSPMGIVLSVFLLSLGAPFWYSALQNLLKLRGTLAGKDDAQRRERQTRQAPETTAGNARTGAG</sequence>
<feature type="transmembrane region" description="Helical" evidence="2">
    <location>
        <begin position="12"/>
        <end position="35"/>
    </location>
</feature>
<accession>A0ABT1TCY2</accession>
<proteinExistence type="predicted"/>
<keyword evidence="2" id="KW-0472">Membrane</keyword>
<dbReference type="EMBL" id="JANIBJ010000005">
    <property type="protein sequence ID" value="MCQ8103317.1"/>
    <property type="molecule type" value="Genomic_DNA"/>
</dbReference>
<keyword evidence="2" id="KW-1133">Transmembrane helix</keyword>
<gene>
    <name evidence="3" type="ORF">NP590_04290</name>
</gene>
<evidence type="ECO:0000256" key="1">
    <source>
        <dbReference type="SAM" id="MobiDB-lite"/>
    </source>
</evidence>
<keyword evidence="4" id="KW-1185">Reference proteome</keyword>
<organism evidence="3 4">
    <name type="scientific">Methylomonas subterranea</name>
    <dbReference type="NCBI Taxonomy" id="2952225"/>
    <lineage>
        <taxon>Bacteria</taxon>
        <taxon>Pseudomonadati</taxon>
        <taxon>Pseudomonadota</taxon>
        <taxon>Gammaproteobacteria</taxon>
        <taxon>Methylococcales</taxon>
        <taxon>Methylococcaceae</taxon>
        <taxon>Methylomonas</taxon>
    </lineage>
</organism>
<comment type="caution">
    <text evidence="3">The sequence shown here is derived from an EMBL/GenBank/DDBJ whole genome shotgun (WGS) entry which is preliminary data.</text>
</comment>
<protein>
    <submittedName>
        <fullName evidence="3">Uncharacterized protein</fullName>
    </submittedName>
</protein>
<dbReference type="Proteomes" id="UP001524499">
    <property type="component" value="Unassembled WGS sequence"/>
</dbReference>
<evidence type="ECO:0000313" key="4">
    <source>
        <dbReference type="Proteomes" id="UP001524499"/>
    </source>
</evidence>
<reference evidence="3 4" key="1">
    <citation type="submission" date="2022-07" db="EMBL/GenBank/DDBJ databases">
        <title>Methylomonas rivi sp. nov., Methylomonas rosea sp. nov., Methylomonas aureus sp. nov. and Methylomonas subterranea sp. nov., four novel methanotrophs isolated from a freshwater creek and the deep terrestrial subsurface.</title>
        <authorList>
            <person name="Abin C."/>
            <person name="Sankaranarayanan K."/>
            <person name="Garner C."/>
            <person name="Sindelar R."/>
            <person name="Kotary K."/>
            <person name="Garner R."/>
            <person name="Barclay S."/>
            <person name="Lawson P."/>
            <person name="Krumholz L."/>
        </authorList>
    </citation>
    <scope>NUCLEOTIDE SEQUENCE [LARGE SCALE GENOMIC DNA]</scope>
    <source>
        <strain evidence="3 4">SURF-2</strain>
    </source>
</reference>
<dbReference type="RefSeq" id="WP_256601004.1">
    <property type="nucleotide sequence ID" value="NZ_JANIBJ010000005.1"/>
</dbReference>
<evidence type="ECO:0000313" key="3">
    <source>
        <dbReference type="EMBL" id="MCQ8103317.1"/>
    </source>
</evidence>
<evidence type="ECO:0000256" key="2">
    <source>
        <dbReference type="SAM" id="Phobius"/>
    </source>
</evidence>
<feature type="compositionally biased region" description="Polar residues" evidence="1">
    <location>
        <begin position="328"/>
        <end position="337"/>
    </location>
</feature>
<name>A0ABT1TCY2_9GAMM</name>